<gene>
    <name evidence="1" type="ORF">AYI70_g5859</name>
</gene>
<evidence type="ECO:0000313" key="1">
    <source>
        <dbReference type="EMBL" id="OMJ17628.1"/>
    </source>
</evidence>
<keyword evidence="2" id="KW-1185">Reference proteome</keyword>
<sequence length="90" mass="10394">MQKRKTVKAFNLTSKKPIGMFKKQNEEQKKQIEAEETAKVFEEFVAVFDVDENKSKAFVRAGVEFDGSFSFLPFSFPFLIIPPHLIFSTQ</sequence>
<dbReference type="Proteomes" id="UP000187283">
    <property type="component" value="Unassembled WGS sequence"/>
</dbReference>
<name>A0A1R1XSN2_9FUNG</name>
<dbReference type="AlphaFoldDB" id="A0A1R1XSN2"/>
<protein>
    <submittedName>
        <fullName evidence="1">Uncharacterized protein</fullName>
    </submittedName>
</protein>
<evidence type="ECO:0000313" key="2">
    <source>
        <dbReference type="Proteomes" id="UP000187283"/>
    </source>
</evidence>
<accession>A0A1R1XSN2</accession>
<dbReference type="EMBL" id="LSSN01001988">
    <property type="protein sequence ID" value="OMJ17628.1"/>
    <property type="molecule type" value="Genomic_DNA"/>
</dbReference>
<comment type="caution">
    <text evidence="1">The sequence shown here is derived from an EMBL/GenBank/DDBJ whole genome shotgun (WGS) entry which is preliminary data.</text>
</comment>
<proteinExistence type="predicted"/>
<organism evidence="1 2">
    <name type="scientific">Smittium culicis</name>
    <dbReference type="NCBI Taxonomy" id="133412"/>
    <lineage>
        <taxon>Eukaryota</taxon>
        <taxon>Fungi</taxon>
        <taxon>Fungi incertae sedis</taxon>
        <taxon>Zoopagomycota</taxon>
        <taxon>Kickxellomycotina</taxon>
        <taxon>Harpellomycetes</taxon>
        <taxon>Harpellales</taxon>
        <taxon>Legeriomycetaceae</taxon>
        <taxon>Smittium</taxon>
    </lineage>
</organism>
<reference evidence="1 2" key="1">
    <citation type="submission" date="2017-01" db="EMBL/GenBank/DDBJ databases">
        <authorList>
            <person name="Mah S.A."/>
            <person name="Swanson W.J."/>
            <person name="Moy G.W."/>
            <person name="Vacquier V.D."/>
        </authorList>
    </citation>
    <scope>NUCLEOTIDE SEQUENCE [LARGE SCALE GENOMIC DNA]</scope>
    <source>
        <strain evidence="1 2">GSMNP</strain>
    </source>
</reference>